<evidence type="ECO:0000313" key="14">
    <source>
        <dbReference type="Proteomes" id="UP000056255"/>
    </source>
</evidence>
<dbReference type="SUPFAM" id="SSF55315">
    <property type="entry name" value="L30e-like"/>
    <property type="match status" value="1"/>
</dbReference>
<dbReference type="EMBL" id="CP012175">
    <property type="protein sequence ID" value="AKV79958.1"/>
    <property type="molecule type" value="Genomic_DNA"/>
</dbReference>
<dbReference type="PROSITE" id="PS00993">
    <property type="entry name" value="RIBOSOMAL_L30E_2"/>
    <property type="match status" value="1"/>
</dbReference>
<dbReference type="EMBL" id="CP012172">
    <property type="protein sequence ID" value="AKV73223.1"/>
    <property type="molecule type" value="Genomic_DNA"/>
</dbReference>
<evidence type="ECO:0000313" key="8">
    <source>
        <dbReference type="EMBL" id="AKV73223.1"/>
    </source>
</evidence>
<evidence type="ECO:0000313" key="9">
    <source>
        <dbReference type="EMBL" id="AKV75467.1"/>
    </source>
</evidence>
<dbReference type="InterPro" id="IPR029064">
    <property type="entry name" value="Ribosomal_eL30-like_sf"/>
</dbReference>
<keyword evidence="3 5" id="KW-0687">Ribonucleoprotein</keyword>
<dbReference type="Proteomes" id="UP000056255">
    <property type="component" value="Chromosome"/>
</dbReference>
<dbReference type="EMBL" id="CP008822">
    <property type="protein sequence ID" value="AIM26200.1"/>
    <property type="molecule type" value="Genomic_DNA"/>
</dbReference>
<evidence type="ECO:0000313" key="18">
    <source>
        <dbReference type="Proteomes" id="UP000068832"/>
    </source>
</evidence>
<feature type="domain" description="Ribosomal protein eL8/eL30/eS12/Gadd45" evidence="6">
    <location>
        <begin position="8"/>
        <end position="98"/>
    </location>
</feature>
<dbReference type="InterPro" id="IPR022991">
    <property type="entry name" value="Ribosomal_eL30_CS"/>
</dbReference>
<evidence type="ECO:0000313" key="13">
    <source>
        <dbReference type="Proteomes" id="UP000029084"/>
    </source>
</evidence>
<dbReference type="EMBL" id="CP012176">
    <property type="protein sequence ID" value="AKV82202.1"/>
    <property type="molecule type" value="Genomic_DNA"/>
</dbReference>
<dbReference type="GO" id="GO:0022625">
    <property type="term" value="C:cytosolic large ribosomal subunit"/>
    <property type="evidence" value="ECO:0007669"/>
    <property type="project" value="InterPro"/>
</dbReference>
<dbReference type="Proteomes" id="UP000062398">
    <property type="component" value="Chromosome"/>
</dbReference>
<dbReference type="InterPro" id="IPR000231">
    <property type="entry name" value="Ribosomal_eL30"/>
</dbReference>
<dbReference type="Proteomes" id="UP000062475">
    <property type="component" value="Chromosome"/>
</dbReference>
<dbReference type="PATRIC" id="fig|43687.5.peg.37"/>
<dbReference type="RefSeq" id="WP_011921182.1">
    <property type="nucleotide sequence ID" value="NZ_AP019770.1"/>
</dbReference>
<dbReference type="Proteomes" id="UP000029084">
    <property type="component" value="Chromosome"/>
</dbReference>
<evidence type="ECO:0000313" key="16">
    <source>
        <dbReference type="Proteomes" id="UP000062398"/>
    </source>
</evidence>
<comment type="similarity">
    <text evidence="1 5">Belongs to the eukaryotic ribosomal protein eL30 family.</text>
</comment>
<dbReference type="GO" id="GO:0003735">
    <property type="term" value="F:structural constituent of ribosome"/>
    <property type="evidence" value="ECO:0007669"/>
    <property type="project" value="InterPro"/>
</dbReference>
<proteinExistence type="inferred from homology"/>
<dbReference type="Proteomes" id="UP000061362">
    <property type="component" value="Chromosome"/>
</dbReference>
<dbReference type="SMR" id="A0A088E4C5"/>
<dbReference type="PANTHER" id="PTHR11449">
    <property type="entry name" value="RIBOSOMAL PROTEIN L30"/>
    <property type="match status" value="1"/>
</dbReference>
<reference evidence="12 14" key="3">
    <citation type="submission" date="2015-07" db="EMBL/GenBank/DDBJ databases">
        <title>Physiological, transcriptional responses and genome re-sequencing of acid resistant extremely thermoacidophilic Metallosphaera sedula SARC-M1.</title>
        <authorList>
            <person name="Ai C."/>
            <person name="McCarthy S."/>
            <person name="Eckrich V."/>
            <person name="Rudrappa D."/>
            <person name="Qiu G."/>
            <person name="Blum P."/>
        </authorList>
    </citation>
    <scope>NUCLEOTIDE SEQUENCE [LARGE SCALE GENOMIC DNA]</scope>
    <source>
        <strain evidence="12 14">SARC-M1</strain>
    </source>
</reference>
<evidence type="ECO:0000256" key="3">
    <source>
        <dbReference type="ARBA" id="ARBA00023274"/>
    </source>
</evidence>
<reference evidence="15 16" key="2">
    <citation type="journal article" date="2015" name="Genome Announc.">
        <title>Complete Genome Sequences of Evolved Arsenate-Resistant Metallosphaera sedula Strains.</title>
        <authorList>
            <person name="Ai C."/>
            <person name="McCarthy S."/>
            <person name="Schackwitz W."/>
            <person name="Martin J."/>
            <person name="Lipzen A."/>
            <person name="Blum P."/>
        </authorList>
    </citation>
    <scope>NUCLEOTIDE SEQUENCE [LARGE SCALE GENOMIC DNA]</scope>
    <source>
        <strain evidence="10 16">ARS120-1</strain>
        <strain evidence="11 15">ARS120-2</strain>
        <strain evidence="8 18">ARS50-1</strain>
        <strain evidence="9 17">ARS50-2</strain>
    </source>
</reference>
<dbReference type="AlphaFoldDB" id="A0A088E4C5"/>
<dbReference type="Gene3D" id="3.30.1330.30">
    <property type="match status" value="1"/>
</dbReference>
<evidence type="ECO:0000313" key="11">
    <source>
        <dbReference type="EMBL" id="AKV79958.1"/>
    </source>
</evidence>
<evidence type="ECO:0000256" key="4">
    <source>
        <dbReference type="ARBA" id="ARBA00035231"/>
    </source>
</evidence>
<dbReference type="Pfam" id="PF01248">
    <property type="entry name" value="Ribosomal_L7Ae"/>
    <property type="match status" value="1"/>
</dbReference>
<dbReference type="InterPro" id="IPR039109">
    <property type="entry name" value="Ribosomal_eL30-like"/>
</dbReference>
<evidence type="ECO:0000313" key="7">
    <source>
        <dbReference type="EMBL" id="AIM26200.1"/>
    </source>
</evidence>
<reference evidence="7 13" key="1">
    <citation type="journal article" date="2014" name="J. Bacteriol.">
        <title>Role of an Archaeal PitA Transporter in the Copper and Arsenic Resistance of Metallosphaera sedula, an Extreme Thermoacidophile.</title>
        <authorList>
            <person name="McCarthy S."/>
            <person name="Ai C."/>
            <person name="Wheaton G."/>
            <person name="Tevatia R."/>
            <person name="Eckrich V."/>
            <person name="Kelly R."/>
            <person name="Blum P."/>
        </authorList>
    </citation>
    <scope>NUCLEOTIDE SEQUENCE [LARGE SCALE GENOMIC DNA]</scope>
    <source>
        <strain evidence="7 13">CuR1</strain>
    </source>
</reference>
<evidence type="ECO:0000256" key="2">
    <source>
        <dbReference type="ARBA" id="ARBA00022980"/>
    </source>
</evidence>
<dbReference type="OrthoDB" id="10759at2157"/>
<keyword evidence="2 5" id="KW-0689">Ribosomal protein</keyword>
<evidence type="ECO:0000256" key="5">
    <source>
        <dbReference type="HAMAP-Rule" id="MF_00481"/>
    </source>
</evidence>
<dbReference type="Proteomes" id="UP000068832">
    <property type="component" value="Chromosome"/>
</dbReference>
<evidence type="ECO:0000313" key="15">
    <source>
        <dbReference type="Proteomes" id="UP000061362"/>
    </source>
</evidence>
<gene>
    <name evidence="5" type="primary">rpl30e</name>
    <name evidence="7" type="ORF">HA72_0036</name>
    <name evidence="8" type="ORF">MsedA_0037</name>
    <name evidence="9" type="ORF">MsedB_0037</name>
    <name evidence="10" type="ORF">MsedC_0036</name>
    <name evidence="11" type="ORF">MsedD_0037</name>
    <name evidence="12" type="ORF">MsedE_0037</name>
</gene>
<evidence type="ECO:0000256" key="1">
    <source>
        <dbReference type="ARBA" id="ARBA00007326"/>
    </source>
</evidence>
<sequence>MSQSITFESEIKVLLKTGKVLLGSKRTIKALKMGKLKGVIVASTLRGDIKSDIMRYASLAGIPVVEYKGSGWELGTIMGKPFLVSAVGVEELGDSQIMKLANG</sequence>
<dbReference type="HAMAP" id="MF_00481">
    <property type="entry name" value="Ribosomal_eL30"/>
    <property type="match status" value="1"/>
</dbReference>
<evidence type="ECO:0000313" key="12">
    <source>
        <dbReference type="EMBL" id="AKV82202.1"/>
    </source>
</evidence>
<dbReference type="EMBL" id="CP012174">
    <property type="protein sequence ID" value="AKV77713.1"/>
    <property type="molecule type" value="Genomic_DNA"/>
</dbReference>
<accession>A0A088E4C5</accession>
<organism evidence="7 13">
    <name type="scientific">Metallosphaera sedula</name>
    <dbReference type="NCBI Taxonomy" id="43687"/>
    <lineage>
        <taxon>Archaea</taxon>
        <taxon>Thermoproteota</taxon>
        <taxon>Thermoprotei</taxon>
        <taxon>Sulfolobales</taxon>
        <taxon>Sulfolobaceae</taxon>
        <taxon>Metallosphaera</taxon>
    </lineage>
</organism>
<dbReference type="PROSITE" id="PS00709">
    <property type="entry name" value="RIBOSOMAL_L30E_1"/>
    <property type="match status" value="1"/>
</dbReference>
<protein>
    <recommendedName>
        <fullName evidence="4 5">Large ribosomal subunit protein eL30</fullName>
    </recommendedName>
</protein>
<dbReference type="GO" id="GO:0003723">
    <property type="term" value="F:RNA binding"/>
    <property type="evidence" value="ECO:0007669"/>
    <property type="project" value="InterPro"/>
</dbReference>
<dbReference type="GeneID" id="97614955"/>
<dbReference type="GO" id="GO:0006412">
    <property type="term" value="P:translation"/>
    <property type="evidence" value="ECO:0007669"/>
    <property type="project" value="UniProtKB-UniRule"/>
</dbReference>
<evidence type="ECO:0000313" key="10">
    <source>
        <dbReference type="EMBL" id="AKV77713.1"/>
    </source>
</evidence>
<evidence type="ECO:0000313" key="17">
    <source>
        <dbReference type="Proteomes" id="UP000062475"/>
    </source>
</evidence>
<dbReference type="InterPro" id="IPR004038">
    <property type="entry name" value="Ribosomal_eL8/eL30/eS12/Gad45"/>
</dbReference>
<dbReference type="OMA" id="YFQGGNN"/>
<dbReference type="NCBIfam" id="NF002172">
    <property type="entry name" value="PRK01018.1"/>
    <property type="match status" value="1"/>
</dbReference>
<name>A0A088E4C5_9CREN</name>
<dbReference type="EMBL" id="CP012173">
    <property type="protein sequence ID" value="AKV75467.1"/>
    <property type="molecule type" value="Genomic_DNA"/>
</dbReference>
<evidence type="ECO:0000259" key="6">
    <source>
        <dbReference type="Pfam" id="PF01248"/>
    </source>
</evidence>